<dbReference type="PIRSF" id="PIRSF000103">
    <property type="entry name" value="HIBADH"/>
    <property type="match status" value="1"/>
</dbReference>
<dbReference type="Gene3D" id="3.40.50.720">
    <property type="entry name" value="NAD(P)-binding Rossmann-like Domain"/>
    <property type="match status" value="1"/>
</dbReference>
<reference evidence="5" key="1">
    <citation type="journal article" date="2021" name="Front. Microbiol.">
        <title>Comprehensive Comparative Genomics and Phenotyping of Methylobacterium Species.</title>
        <authorList>
            <person name="Alessa O."/>
            <person name="Ogura Y."/>
            <person name="Fujitani Y."/>
            <person name="Takami H."/>
            <person name="Hayashi T."/>
            <person name="Sahin N."/>
            <person name="Tani A."/>
        </authorList>
    </citation>
    <scope>NUCLEOTIDE SEQUENCE</scope>
    <source>
        <strain evidence="5">DSM 17168</strain>
    </source>
</reference>
<sequence>MAEADTAPIAPPARIGLIGLGRMGLPMGRRLLAAGFAVRGYDAAERALAAFAEAGGIPCVSAAEAAAEAQAVITMLPDGAAVARVALDGEAPLIRAMRPGAILIDMSSSAPLSTRRLGERFAEAGLALADAPVSGGVKKAEAGTLSIMVGGSLLARIRPVLDAMGSAIFETGPLGSAHAMKALNNYVSAAGLIATCEALQVGAAFGLDPAVMTDILNVSTGRNNTTENKLKSFILPETYDSGFGLALMTKDIGIAVDLADALERPAPFSHAVVGFAREALARLGQEADHTEVDRYLKLLAAEDR</sequence>
<proteinExistence type="predicted"/>
<dbReference type="Pfam" id="PF03446">
    <property type="entry name" value="NAD_binding_2"/>
    <property type="match status" value="1"/>
</dbReference>
<evidence type="ECO:0000259" key="3">
    <source>
        <dbReference type="Pfam" id="PF03446"/>
    </source>
</evidence>
<gene>
    <name evidence="5" type="primary">Hgd_1</name>
    <name evidence="5" type="ORF">GMJLKIPL_0290</name>
</gene>
<reference evidence="5" key="2">
    <citation type="submission" date="2021-08" db="EMBL/GenBank/DDBJ databases">
        <authorList>
            <person name="Tani A."/>
            <person name="Ola A."/>
            <person name="Ogura Y."/>
            <person name="Katsura K."/>
            <person name="Hayashi T."/>
        </authorList>
    </citation>
    <scope>NUCLEOTIDE SEQUENCE</scope>
    <source>
        <strain evidence="5">DSM 17168</strain>
    </source>
</reference>
<dbReference type="InterPro" id="IPR006115">
    <property type="entry name" value="6PGDH_NADP-bd"/>
</dbReference>
<evidence type="ECO:0000256" key="1">
    <source>
        <dbReference type="ARBA" id="ARBA00023002"/>
    </source>
</evidence>
<dbReference type="Proteomes" id="UP001055153">
    <property type="component" value="Unassembled WGS sequence"/>
</dbReference>
<feature type="domain" description="6-phosphogluconate dehydrogenase NADP-binding" evidence="3">
    <location>
        <begin position="14"/>
        <end position="171"/>
    </location>
</feature>
<dbReference type="InterPro" id="IPR036291">
    <property type="entry name" value="NAD(P)-bd_dom_sf"/>
</dbReference>
<dbReference type="PANTHER" id="PTHR22981:SF7">
    <property type="entry name" value="3-HYDROXYISOBUTYRATE DEHYDROGENASE, MITOCHONDRIAL"/>
    <property type="match status" value="1"/>
</dbReference>
<evidence type="ECO:0000313" key="6">
    <source>
        <dbReference type="Proteomes" id="UP001055153"/>
    </source>
</evidence>
<keyword evidence="2" id="KW-0520">NAD</keyword>
<dbReference type="InterPro" id="IPR015815">
    <property type="entry name" value="HIBADH-related"/>
</dbReference>
<dbReference type="InterPro" id="IPR013328">
    <property type="entry name" value="6PGD_dom2"/>
</dbReference>
<accession>A0ABQ4S7C8</accession>
<dbReference type="Pfam" id="PF14833">
    <property type="entry name" value="NAD_binding_11"/>
    <property type="match status" value="1"/>
</dbReference>
<dbReference type="RefSeq" id="WP_238233333.1">
    <property type="nucleotide sequence ID" value="NZ_BPQQ01000003.1"/>
</dbReference>
<organism evidence="5 6">
    <name type="scientific">Methylobacterium isbiliense</name>
    <dbReference type="NCBI Taxonomy" id="315478"/>
    <lineage>
        <taxon>Bacteria</taxon>
        <taxon>Pseudomonadati</taxon>
        <taxon>Pseudomonadota</taxon>
        <taxon>Alphaproteobacteria</taxon>
        <taxon>Hyphomicrobiales</taxon>
        <taxon>Methylobacteriaceae</taxon>
        <taxon>Methylobacterium</taxon>
    </lineage>
</organism>
<comment type="caution">
    <text evidence="5">The sequence shown here is derived from an EMBL/GenBank/DDBJ whole genome shotgun (WGS) entry which is preliminary data.</text>
</comment>
<dbReference type="SUPFAM" id="SSF48179">
    <property type="entry name" value="6-phosphogluconate dehydrogenase C-terminal domain-like"/>
    <property type="match status" value="1"/>
</dbReference>
<protein>
    <submittedName>
        <fullName evidence="5">2-(Hydroxymethyl)glutarate dehydrogenase</fullName>
    </submittedName>
</protein>
<dbReference type="SUPFAM" id="SSF51735">
    <property type="entry name" value="NAD(P)-binding Rossmann-fold domains"/>
    <property type="match status" value="1"/>
</dbReference>
<feature type="domain" description="3-hydroxyisobutyrate dehydrogenase-like NAD-binding" evidence="4">
    <location>
        <begin position="175"/>
        <end position="295"/>
    </location>
</feature>
<evidence type="ECO:0000256" key="2">
    <source>
        <dbReference type="ARBA" id="ARBA00023027"/>
    </source>
</evidence>
<dbReference type="InterPro" id="IPR029154">
    <property type="entry name" value="HIBADH-like_NADP-bd"/>
</dbReference>
<keyword evidence="6" id="KW-1185">Reference proteome</keyword>
<name>A0ABQ4S7C8_9HYPH</name>
<dbReference type="InterPro" id="IPR008927">
    <property type="entry name" value="6-PGluconate_DH-like_C_sf"/>
</dbReference>
<dbReference type="EMBL" id="BPQQ01000003">
    <property type="protein sequence ID" value="GJD98383.1"/>
    <property type="molecule type" value="Genomic_DNA"/>
</dbReference>
<evidence type="ECO:0000313" key="5">
    <source>
        <dbReference type="EMBL" id="GJD98383.1"/>
    </source>
</evidence>
<keyword evidence="1" id="KW-0560">Oxidoreductase</keyword>
<evidence type="ECO:0000259" key="4">
    <source>
        <dbReference type="Pfam" id="PF14833"/>
    </source>
</evidence>
<dbReference type="PANTHER" id="PTHR22981">
    <property type="entry name" value="3-HYDROXYISOBUTYRATE DEHYDROGENASE-RELATED"/>
    <property type="match status" value="1"/>
</dbReference>
<dbReference type="Gene3D" id="1.10.1040.10">
    <property type="entry name" value="N-(1-d-carboxylethyl)-l-norvaline Dehydrogenase, domain 2"/>
    <property type="match status" value="1"/>
</dbReference>